<dbReference type="SMART" id="SM00530">
    <property type="entry name" value="HTH_XRE"/>
    <property type="match status" value="1"/>
</dbReference>
<dbReference type="PANTHER" id="PTHR46797">
    <property type="entry name" value="HTH-TYPE TRANSCRIPTIONAL REGULATOR"/>
    <property type="match status" value="1"/>
</dbReference>
<evidence type="ECO:0000313" key="3">
    <source>
        <dbReference type="EMBL" id="MFC3003290.1"/>
    </source>
</evidence>
<keyword evidence="4" id="KW-1185">Reference proteome</keyword>
<dbReference type="EMBL" id="JBHRSB010000010">
    <property type="protein sequence ID" value="MFC3003290.1"/>
    <property type="molecule type" value="Genomic_DNA"/>
</dbReference>
<sequence length="146" mass="16199">MSALQAEPNGVVRNPLRAMADQVNIRLGQRIRELRRLRQMNQSDLARELGVTFQQVQKYEQGANRVAVGTLLQIAQALKVRPEALLGDTLPGGSLAICGSPDSLSPKMFAEQLQLTELFLSIPDPVWRRRVLDLLELLSAASRRGD</sequence>
<evidence type="ECO:0000313" key="4">
    <source>
        <dbReference type="Proteomes" id="UP001595420"/>
    </source>
</evidence>
<dbReference type="InterPro" id="IPR001387">
    <property type="entry name" value="Cro/C1-type_HTH"/>
</dbReference>
<evidence type="ECO:0000256" key="1">
    <source>
        <dbReference type="ARBA" id="ARBA00023125"/>
    </source>
</evidence>
<dbReference type="InterPro" id="IPR050807">
    <property type="entry name" value="TransReg_Diox_bact_type"/>
</dbReference>
<comment type="caution">
    <text evidence="3">The sequence shown here is derived from an EMBL/GenBank/DDBJ whole genome shotgun (WGS) entry which is preliminary data.</text>
</comment>
<dbReference type="CDD" id="cd00093">
    <property type="entry name" value="HTH_XRE"/>
    <property type="match status" value="1"/>
</dbReference>
<dbReference type="Pfam" id="PF01381">
    <property type="entry name" value="HTH_3"/>
    <property type="match status" value="1"/>
</dbReference>
<name>A0ABV7C0K0_9PROT</name>
<gene>
    <name evidence="3" type="ORF">ACFOD3_25570</name>
</gene>
<dbReference type="RefSeq" id="WP_216839731.1">
    <property type="nucleotide sequence ID" value="NZ_JAFNJS010000010.1"/>
</dbReference>
<dbReference type="Proteomes" id="UP001595420">
    <property type="component" value="Unassembled WGS sequence"/>
</dbReference>
<dbReference type="PROSITE" id="PS50943">
    <property type="entry name" value="HTH_CROC1"/>
    <property type="match status" value="1"/>
</dbReference>
<dbReference type="PANTHER" id="PTHR46797:SF1">
    <property type="entry name" value="METHYLPHOSPHONATE SYNTHASE"/>
    <property type="match status" value="1"/>
</dbReference>
<feature type="domain" description="HTH cro/C1-type" evidence="2">
    <location>
        <begin position="31"/>
        <end position="85"/>
    </location>
</feature>
<keyword evidence="1" id="KW-0238">DNA-binding</keyword>
<organism evidence="3 4">
    <name type="scientific">Falsiroseomonas tokyonensis</name>
    <dbReference type="NCBI Taxonomy" id="430521"/>
    <lineage>
        <taxon>Bacteria</taxon>
        <taxon>Pseudomonadati</taxon>
        <taxon>Pseudomonadota</taxon>
        <taxon>Alphaproteobacteria</taxon>
        <taxon>Acetobacterales</taxon>
        <taxon>Roseomonadaceae</taxon>
        <taxon>Falsiroseomonas</taxon>
    </lineage>
</organism>
<proteinExistence type="predicted"/>
<evidence type="ECO:0000259" key="2">
    <source>
        <dbReference type="PROSITE" id="PS50943"/>
    </source>
</evidence>
<accession>A0ABV7C0K0</accession>
<protein>
    <submittedName>
        <fullName evidence="3">Helix-turn-helix domain-containing protein</fullName>
    </submittedName>
</protein>
<reference evidence="4" key="1">
    <citation type="journal article" date="2019" name="Int. J. Syst. Evol. Microbiol.">
        <title>The Global Catalogue of Microorganisms (GCM) 10K type strain sequencing project: providing services to taxonomists for standard genome sequencing and annotation.</title>
        <authorList>
            <consortium name="The Broad Institute Genomics Platform"/>
            <consortium name="The Broad Institute Genome Sequencing Center for Infectious Disease"/>
            <person name="Wu L."/>
            <person name="Ma J."/>
        </authorList>
    </citation>
    <scope>NUCLEOTIDE SEQUENCE [LARGE SCALE GENOMIC DNA]</scope>
    <source>
        <strain evidence="4">CGMCC 1.16855</strain>
    </source>
</reference>